<organism evidence="3 4">
    <name type="scientific">Marasmius tenuissimus</name>
    <dbReference type="NCBI Taxonomy" id="585030"/>
    <lineage>
        <taxon>Eukaryota</taxon>
        <taxon>Fungi</taxon>
        <taxon>Dikarya</taxon>
        <taxon>Basidiomycota</taxon>
        <taxon>Agaricomycotina</taxon>
        <taxon>Agaricomycetes</taxon>
        <taxon>Agaricomycetidae</taxon>
        <taxon>Agaricales</taxon>
        <taxon>Marasmiineae</taxon>
        <taxon>Marasmiaceae</taxon>
        <taxon>Marasmius</taxon>
    </lineage>
</organism>
<evidence type="ECO:0000259" key="2">
    <source>
        <dbReference type="Pfam" id="PF02179"/>
    </source>
</evidence>
<dbReference type="EMBL" id="JBBXMP010000131">
    <property type="protein sequence ID" value="KAL0061575.1"/>
    <property type="molecule type" value="Genomic_DNA"/>
</dbReference>
<sequence length="414" mass="46397">MFSRSPYYNSPSYYAPQDDYLYGYQNPYARAQAQAQAEQQRRAHLLALERQRDLERQRAAAAEAARRQRASQYLPEAGMMYPGRNRSYIPERASQYLPHEFDNYGSAVDDDGDAYDYGFGRGGPFWNTWPAGQATRPADTRTGQTQTAQVAHTRKQSRSRSRVRSKSPAASSPSEHIEIPISEPQHPNPSPLPTQSPFPPTPANQLPTPTPEMQEAATKIQTSYRIHRSLKSIDSLSRRFCDLKSAFTLPRSLDFQILIPEQHVSIPLENLNPSSARDALTSAGLNMFTLDRISTPKLAYTHANAPIHGYVESLNRLLTSLDGVESFGQKEVRERRKEVVRAVESEAARIENTWKELWNRWMFLLKHGDEAVQPSGTDSNAEVSANGPTTEATTQDGGQMKDGHEIDEGFVSAS</sequence>
<dbReference type="Proteomes" id="UP001437256">
    <property type="component" value="Unassembled WGS sequence"/>
</dbReference>
<dbReference type="InterPro" id="IPR036533">
    <property type="entry name" value="BAG_dom_sf"/>
</dbReference>
<accession>A0ABR2ZIU2</accession>
<name>A0ABR2ZIU2_9AGAR</name>
<comment type="caution">
    <text evidence="3">The sequence shown here is derived from an EMBL/GenBank/DDBJ whole genome shotgun (WGS) entry which is preliminary data.</text>
</comment>
<dbReference type="InterPro" id="IPR003103">
    <property type="entry name" value="BAG_domain"/>
</dbReference>
<feature type="compositionally biased region" description="Polar residues" evidence="1">
    <location>
        <begin position="374"/>
        <end position="397"/>
    </location>
</feature>
<protein>
    <recommendedName>
        <fullName evidence="2">BAG domain-containing protein</fullName>
    </recommendedName>
</protein>
<feature type="region of interest" description="Disordered" evidence="1">
    <location>
        <begin position="373"/>
        <end position="414"/>
    </location>
</feature>
<keyword evidence="4" id="KW-1185">Reference proteome</keyword>
<reference evidence="3 4" key="1">
    <citation type="submission" date="2024-05" db="EMBL/GenBank/DDBJ databases">
        <title>A draft genome resource for the thread blight pathogen Marasmius tenuissimus strain MS-2.</title>
        <authorList>
            <person name="Yulfo-Soto G.E."/>
            <person name="Baruah I.K."/>
            <person name="Amoako-Attah I."/>
            <person name="Bukari Y."/>
            <person name="Meinhardt L.W."/>
            <person name="Bailey B.A."/>
            <person name="Cohen S.P."/>
        </authorList>
    </citation>
    <scope>NUCLEOTIDE SEQUENCE [LARGE SCALE GENOMIC DNA]</scope>
    <source>
        <strain evidence="3 4">MS-2</strain>
    </source>
</reference>
<evidence type="ECO:0000256" key="1">
    <source>
        <dbReference type="SAM" id="MobiDB-lite"/>
    </source>
</evidence>
<feature type="compositionally biased region" description="Low complexity" evidence="1">
    <location>
        <begin position="166"/>
        <end position="184"/>
    </location>
</feature>
<evidence type="ECO:0000313" key="4">
    <source>
        <dbReference type="Proteomes" id="UP001437256"/>
    </source>
</evidence>
<dbReference type="SUPFAM" id="SSF63491">
    <property type="entry name" value="BAG domain"/>
    <property type="match status" value="1"/>
</dbReference>
<feature type="compositionally biased region" description="Pro residues" evidence="1">
    <location>
        <begin position="186"/>
        <end position="202"/>
    </location>
</feature>
<feature type="compositionally biased region" description="Polar residues" evidence="1">
    <location>
        <begin position="141"/>
        <end position="150"/>
    </location>
</feature>
<evidence type="ECO:0000313" key="3">
    <source>
        <dbReference type="EMBL" id="KAL0061575.1"/>
    </source>
</evidence>
<gene>
    <name evidence="3" type="ORF">AAF712_011602</name>
</gene>
<feature type="compositionally biased region" description="Basic residues" evidence="1">
    <location>
        <begin position="152"/>
        <end position="165"/>
    </location>
</feature>
<proteinExistence type="predicted"/>
<dbReference type="Pfam" id="PF02179">
    <property type="entry name" value="BAG"/>
    <property type="match status" value="1"/>
</dbReference>
<dbReference type="Gene3D" id="1.20.58.120">
    <property type="entry name" value="BAG domain"/>
    <property type="match status" value="1"/>
</dbReference>
<feature type="region of interest" description="Disordered" evidence="1">
    <location>
        <begin position="126"/>
        <end position="217"/>
    </location>
</feature>
<feature type="domain" description="BAG" evidence="2">
    <location>
        <begin position="310"/>
        <end position="351"/>
    </location>
</feature>